<dbReference type="EMBL" id="JBHLTG010000007">
    <property type="protein sequence ID" value="MFC0681267.1"/>
    <property type="molecule type" value="Genomic_DNA"/>
</dbReference>
<dbReference type="RefSeq" id="WP_386673726.1">
    <property type="nucleotide sequence ID" value="NZ_JBHLTG010000007.1"/>
</dbReference>
<feature type="transmembrane region" description="Helical" evidence="1">
    <location>
        <begin position="204"/>
        <end position="224"/>
    </location>
</feature>
<sequence length="277" mass="28071">MTRPADTVTAAAHPDRGPAGLSFAGTLRSEWIKLLSLGSTWWVVGACVVVAASFGLLQAATLDVTPEEAAAHMIAVAGHGAEIIVGGYSMTALAVAVLGALAMTAEYSTGTIRATLGAVPTRLPVLAAKAVIVAVITTATSVVGLAVTWLAVQPVLAPRNLLPELDDPVTWQLFGGSTFFLVASALLALGLGSALRSTAGTVTAAHVLLFVLPGILQFVAVGWVQDLLPYLPLSAAAAFLDPAPADVLAAWRGVAVVGIYAAAALVAGAVSLHRRDA</sequence>
<feature type="transmembrane region" description="Helical" evidence="1">
    <location>
        <begin position="83"/>
        <end position="105"/>
    </location>
</feature>
<evidence type="ECO:0000256" key="1">
    <source>
        <dbReference type="SAM" id="Phobius"/>
    </source>
</evidence>
<proteinExistence type="predicted"/>
<protein>
    <submittedName>
        <fullName evidence="2">ABC transporter permease subunit</fullName>
    </submittedName>
</protein>
<feature type="transmembrane region" description="Helical" evidence="1">
    <location>
        <begin position="249"/>
        <end position="272"/>
    </location>
</feature>
<gene>
    <name evidence="2" type="ORF">ACFFGH_25840</name>
</gene>
<feature type="transmembrane region" description="Helical" evidence="1">
    <location>
        <begin position="34"/>
        <end position="57"/>
    </location>
</feature>
<reference evidence="2 3" key="1">
    <citation type="submission" date="2024-09" db="EMBL/GenBank/DDBJ databases">
        <authorList>
            <person name="Sun Q."/>
            <person name="Mori K."/>
        </authorList>
    </citation>
    <scope>NUCLEOTIDE SEQUENCE [LARGE SCALE GENOMIC DNA]</scope>
    <source>
        <strain evidence="2 3">KCTC 23076</strain>
    </source>
</reference>
<keyword evidence="3" id="KW-1185">Reference proteome</keyword>
<organism evidence="2 3">
    <name type="scientific">Lysobacter korlensis</name>
    <dbReference type="NCBI Taxonomy" id="553636"/>
    <lineage>
        <taxon>Bacteria</taxon>
        <taxon>Pseudomonadati</taxon>
        <taxon>Pseudomonadota</taxon>
        <taxon>Gammaproteobacteria</taxon>
        <taxon>Lysobacterales</taxon>
        <taxon>Lysobacteraceae</taxon>
        <taxon>Lysobacter</taxon>
    </lineage>
</organism>
<feature type="transmembrane region" description="Helical" evidence="1">
    <location>
        <begin position="171"/>
        <end position="192"/>
    </location>
</feature>
<feature type="transmembrane region" description="Helical" evidence="1">
    <location>
        <begin position="126"/>
        <end position="151"/>
    </location>
</feature>
<comment type="caution">
    <text evidence="2">The sequence shown here is derived from an EMBL/GenBank/DDBJ whole genome shotgun (WGS) entry which is preliminary data.</text>
</comment>
<evidence type="ECO:0000313" key="3">
    <source>
        <dbReference type="Proteomes" id="UP001589896"/>
    </source>
</evidence>
<evidence type="ECO:0000313" key="2">
    <source>
        <dbReference type="EMBL" id="MFC0681267.1"/>
    </source>
</evidence>
<keyword evidence="1" id="KW-1133">Transmembrane helix</keyword>
<dbReference type="Proteomes" id="UP001589896">
    <property type="component" value="Unassembled WGS sequence"/>
</dbReference>
<name>A0ABV6RXS0_9GAMM</name>
<accession>A0ABV6RXS0</accession>
<keyword evidence="1" id="KW-0812">Transmembrane</keyword>
<keyword evidence="1" id="KW-0472">Membrane</keyword>